<dbReference type="EMBL" id="JAFKDB010000008">
    <property type="protein sequence ID" value="MBN7768877.1"/>
    <property type="molecule type" value="Genomic_DNA"/>
</dbReference>
<dbReference type="PROSITE" id="PS51677">
    <property type="entry name" value="NODB"/>
    <property type="match status" value="1"/>
</dbReference>
<dbReference type="Gene3D" id="3.20.20.370">
    <property type="entry name" value="Glycoside hydrolase/deacetylase"/>
    <property type="match status" value="1"/>
</dbReference>
<accession>A0ABS3BBN4</accession>
<dbReference type="CDD" id="cd10918">
    <property type="entry name" value="CE4_NodB_like_5s_6s"/>
    <property type="match status" value="1"/>
</dbReference>
<dbReference type="PANTHER" id="PTHR34216:SF3">
    <property type="entry name" value="POLY-BETA-1,6-N-ACETYL-D-GLUCOSAMINE N-DEACETYLASE"/>
    <property type="match status" value="1"/>
</dbReference>
<dbReference type="Proteomes" id="UP000664344">
    <property type="component" value="Unassembled WGS sequence"/>
</dbReference>
<gene>
    <name evidence="4" type="ORF">JYP53_03035</name>
</gene>
<keyword evidence="5" id="KW-1185">Reference proteome</keyword>
<organism evidence="4 5">
    <name type="scientific">Marinobacter daepoensis</name>
    <dbReference type="NCBI Taxonomy" id="262077"/>
    <lineage>
        <taxon>Bacteria</taxon>
        <taxon>Pseudomonadati</taxon>
        <taxon>Pseudomonadota</taxon>
        <taxon>Gammaproteobacteria</taxon>
        <taxon>Pseudomonadales</taxon>
        <taxon>Marinobacteraceae</taxon>
        <taxon>Marinobacter</taxon>
    </lineage>
</organism>
<dbReference type="Pfam" id="PF01522">
    <property type="entry name" value="Polysacc_deac_1"/>
    <property type="match status" value="2"/>
</dbReference>
<dbReference type="SUPFAM" id="SSF88713">
    <property type="entry name" value="Glycoside hydrolase/deacetylase"/>
    <property type="match status" value="1"/>
</dbReference>
<evidence type="ECO:0000313" key="5">
    <source>
        <dbReference type="Proteomes" id="UP000664344"/>
    </source>
</evidence>
<comment type="subcellular location">
    <subcellularLocation>
        <location evidence="1">Secreted</location>
    </subcellularLocation>
</comment>
<dbReference type="InterPro" id="IPR002509">
    <property type="entry name" value="NODB_dom"/>
</dbReference>
<protein>
    <submittedName>
        <fullName evidence="4">Polysaccharide deacetylase family protein</fullName>
    </submittedName>
</protein>
<dbReference type="InterPro" id="IPR051398">
    <property type="entry name" value="Polysacch_Deacetylase"/>
</dbReference>
<dbReference type="InterPro" id="IPR011330">
    <property type="entry name" value="Glyco_hydro/deAcase_b/a-brl"/>
</dbReference>
<evidence type="ECO:0000256" key="2">
    <source>
        <dbReference type="ARBA" id="ARBA00022729"/>
    </source>
</evidence>
<evidence type="ECO:0000256" key="1">
    <source>
        <dbReference type="ARBA" id="ARBA00004613"/>
    </source>
</evidence>
<dbReference type="RefSeq" id="WP_206556669.1">
    <property type="nucleotide sequence ID" value="NZ_JAFKDB010000008.1"/>
</dbReference>
<evidence type="ECO:0000259" key="3">
    <source>
        <dbReference type="PROSITE" id="PS51677"/>
    </source>
</evidence>
<dbReference type="PANTHER" id="PTHR34216">
    <property type="match status" value="1"/>
</dbReference>
<comment type="caution">
    <text evidence="4">The sequence shown here is derived from an EMBL/GenBank/DDBJ whole genome shotgun (WGS) entry which is preliminary data.</text>
</comment>
<reference evidence="4 5" key="1">
    <citation type="submission" date="2021-02" db="EMBL/GenBank/DDBJ databases">
        <title>PHA producing bacteria isolated from coastal sediment in Guangdong, Shenzhen.</title>
        <authorList>
            <person name="Zheng W."/>
            <person name="Yu S."/>
            <person name="Huang Y."/>
        </authorList>
    </citation>
    <scope>NUCLEOTIDE SEQUENCE [LARGE SCALE GENOMIC DNA]</scope>
    <source>
        <strain evidence="4 5">TN21-5</strain>
    </source>
</reference>
<proteinExistence type="predicted"/>
<feature type="domain" description="NodB homology" evidence="3">
    <location>
        <begin position="82"/>
        <end position="322"/>
    </location>
</feature>
<name>A0ABS3BBN4_9GAMM</name>
<sequence length="322" mass="36862">MPGFKNAIYKIIRPLGGLKIARYLSRNHPKILMYHRFSESGGNGKLSVDTFRSQMEILSAYFHPMTMKGLIQAFYSGNMPDNAVVVTFDDGYYDFYEYAYPVLKEFDIPATLFLTTGFINKDLWLWPDKIRYAIAKANKASFNLPGFPTCLNLDNKDDAWNEVADHCMKVSNKEKNQLIKCLYHELDVVEPKNAPKEFESLTWGQVKHLIENGIEIGSHSYSHPIMTKLDEKELLEELSFSKEQIFDELGIEVDIFCYPNGQITDFDARVKDALLRAGYSYAVAAFPGRSPLSDLLAIKRYPVNSSISMYEKNVFGLSFLRF</sequence>
<evidence type="ECO:0000313" key="4">
    <source>
        <dbReference type="EMBL" id="MBN7768877.1"/>
    </source>
</evidence>
<keyword evidence="2" id="KW-0732">Signal</keyword>